<dbReference type="SUPFAM" id="SSF68912">
    <property type="entry name" value="Rho N-terminal domain-like"/>
    <property type="match status" value="1"/>
</dbReference>
<evidence type="ECO:0000313" key="3">
    <source>
        <dbReference type="EMBL" id="PQQ21834.1"/>
    </source>
</evidence>
<evidence type="ECO:0000256" key="1">
    <source>
        <dbReference type="SAM" id="MobiDB-lite"/>
    </source>
</evidence>
<dbReference type="Pfam" id="PF07498">
    <property type="entry name" value="Rho_N"/>
    <property type="match status" value="1"/>
</dbReference>
<dbReference type="STRING" id="2094558.A0A314ZWJ2"/>
<dbReference type="PANTHER" id="PTHR34449:SF2">
    <property type="entry name" value="RHO TERMINATION FACTOR"/>
    <property type="match status" value="1"/>
</dbReference>
<feature type="compositionally biased region" description="Basic and acidic residues" evidence="1">
    <location>
        <begin position="96"/>
        <end position="116"/>
    </location>
</feature>
<dbReference type="PANTHER" id="PTHR34449">
    <property type="entry name" value="RHO TERMINATION FACTOR"/>
    <property type="match status" value="1"/>
</dbReference>
<dbReference type="Proteomes" id="UP000250321">
    <property type="component" value="Unassembled WGS sequence"/>
</dbReference>
<protein>
    <submittedName>
        <fullName evidence="3">SAP-like protein BP-73</fullName>
    </submittedName>
</protein>
<evidence type="ECO:0000313" key="4">
    <source>
        <dbReference type="Proteomes" id="UP000250321"/>
    </source>
</evidence>
<dbReference type="Gene3D" id="1.10.720.10">
    <property type="match status" value="1"/>
</dbReference>
<dbReference type="EMBL" id="PJQY01000004">
    <property type="protein sequence ID" value="PQQ21834.1"/>
    <property type="molecule type" value="Genomic_DNA"/>
</dbReference>
<evidence type="ECO:0000259" key="2">
    <source>
        <dbReference type="Pfam" id="PF07498"/>
    </source>
</evidence>
<feature type="domain" description="Rho termination factor-like N-terminal" evidence="2">
    <location>
        <begin position="240"/>
        <end position="272"/>
    </location>
</feature>
<accession>A0A314ZWJ2</accession>
<name>A0A314ZWJ2_PRUYE</name>
<dbReference type="AlphaFoldDB" id="A0A314ZWJ2"/>
<feature type="region of interest" description="Disordered" evidence="1">
    <location>
        <begin position="76"/>
        <end position="117"/>
    </location>
</feature>
<dbReference type="GO" id="GO:0006353">
    <property type="term" value="P:DNA-templated transcription termination"/>
    <property type="evidence" value="ECO:0007669"/>
    <property type="project" value="InterPro"/>
</dbReference>
<gene>
    <name evidence="3" type="ORF">Pyn_19872</name>
</gene>
<proteinExistence type="predicted"/>
<sequence>MARVLYRHHQKLWTRKFCNKIRVTEEKELSESNPFQAAQAGKIHFLSESLLNLAEIADVPSPFERKGLHLTVSCIGSEGNGGDQPPQRRSSSGRTNKNDGTKKKREAGGKKSKASDQEEIISLFRRIQTSISNKESVNAKKINSNVSEDSPSSESILQALYGSRKQKGKALDKAGQGVWTRKKDAQEQQIQEDPSVAEFKLTRPPSKFVKRSPIPSQSIRRVQVLELNNGASPSAAGRIEEMKLPELKELAKTRGIKGYSKLKKSELVQLLKS</sequence>
<organism evidence="3 4">
    <name type="scientific">Prunus yedoensis var. nudiflora</name>
    <dbReference type="NCBI Taxonomy" id="2094558"/>
    <lineage>
        <taxon>Eukaryota</taxon>
        <taxon>Viridiplantae</taxon>
        <taxon>Streptophyta</taxon>
        <taxon>Embryophyta</taxon>
        <taxon>Tracheophyta</taxon>
        <taxon>Spermatophyta</taxon>
        <taxon>Magnoliopsida</taxon>
        <taxon>eudicotyledons</taxon>
        <taxon>Gunneridae</taxon>
        <taxon>Pentapetalae</taxon>
        <taxon>rosids</taxon>
        <taxon>fabids</taxon>
        <taxon>Rosales</taxon>
        <taxon>Rosaceae</taxon>
        <taxon>Amygdaloideae</taxon>
        <taxon>Amygdaleae</taxon>
        <taxon>Prunus</taxon>
    </lineage>
</organism>
<reference evidence="3 4" key="1">
    <citation type="submission" date="2018-02" db="EMBL/GenBank/DDBJ databases">
        <title>Draft genome of wild Prunus yedoensis var. nudiflora.</title>
        <authorList>
            <person name="Baek S."/>
            <person name="Kim J.-H."/>
            <person name="Choi K."/>
            <person name="Kim G.-B."/>
            <person name="Cho A."/>
            <person name="Jang H."/>
            <person name="Shin C.-H."/>
            <person name="Yu H.-J."/>
            <person name="Mun J.-H."/>
        </authorList>
    </citation>
    <scope>NUCLEOTIDE SEQUENCE [LARGE SCALE GENOMIC DNA]</scope>
    <source>
        <strain evidence="4">cv. Jeju island</strain>
        <tissue evidence="3">Leaf</tissue>
    </source>
</reference>
<comment type="caution">
    <text evidence="3">The sequence shown here is derived from an EMBL/GenBank/DDBJ whole genome shotgun (WGS) entry which is preliminary data.</text>
</comment>
<dbReference type="OrthoDB" id="1931152at2759"/>
<dbReference type="InterPro" id="IPR036269">
    <property type="entry name" value="Rho_N_sf"/>
</dbReference>
<dbReference type="InterPro" id="IPR011112">
    <property type="entry name" value="Rho-like_N"/>
</dbReference>
<keyword evidence="4" id="KW-1185">Reference proteome</keyword>